<organism evidence="3 4">
    <name type="scientific">Plantactinospora soyae</name>
    <dbReference type="NCBI Taxonomy" id="1544732"/>
    <lineage>
        <taxon>Bacteria</taxon>
        <taxon>Bacillati</taxon>
        <taxon>Actinomycetota</taxon>
        <taxon>Actinomycetes</taxon>
        <taxon>Micromonosporales</taxon>
        <taxon>Micromonosporaceae</taxon>
        <taxon>Plantactinospora</taxon>
    </lineage>
</organism>
<feature type="compositionally biased region" description="Low complexity" evidence="1">
    <location>
        <begin position="28"/>
        <end position="42"/>
    </location>
</feature>
<comment type="caution">
    <text evidence="3">The sequence shown here is derived from an EMBL/GenBank/DDBJ whole genome shotgun (WGS) entry which is preliminary data.</text>
</comment>
<dbReference type="InterPro" id="IPR044058">
    <property type="entry name" value="Lipoprotein_23"/>
</dbReference>
<feature type="chain" id="PRO_5039080090" description="DUF3558 domain-containing protein" evidence="2">
    <location>
        <begin position="21"/>
        <end position="220"/>
    </location>
</feature>
<dbReference type="EMBL" id="JADBEB010000001">
    <property type="protein sequence ID" value="MBE1486336.1"/>
    <property type="molecule type" value="Genomic_DNA"/>
</dbReference>
<reference evidence="3" key="1">
    <citation type="submission" date="2020-10" db="EMBL/GenBank/DDBJ databases">
        <title>Sequencing the genomes of 1000 actinobacteria strains.</title>
        <authorList>
            <person name="Klenk H.-P."/>
        </authorList>
    </citation>
    <scope>NUCLEOTIDE SEQUENCE</scope>
    <source>
        <strain evidence="3">DSM 46832</strain>
    </source>
</reference>
<name>A0A927M466_9ACTN</name>
<dbReference type="Pfam" id="PF18966">
    <property type="entry name" value="Lipoprotein_23"/>
    <property type="match status" value="1"/>
</dbReference>
<evidence type="ECO:0000313" key="4">
    <source>
        <dbReference type="Proteomes" id="UP000649753"/>
    </source>
</evidence>
<sequence>MGRRIRAAVLAALTIGIAAGCGDSAGTPSAGGAASASPGTTPVAPGPPWYDDVAPATAAAKVGPKGTPCELPITFDLPAKWKAKPVVFNPDFAELIQVGGSTMSCEIDAKPAGNIGFIRVWVVDRGAVIGARKGLEEFVAKYGKLTDVQYRDTKAGPLIATEVTFMEESELTGEAKRGRALVVATRMGTMLLTLSGTDTEEFEAMLPAFQLARQTVSVTR</sequence>
<evidence type="ECO:0000256" key="2">
    <source>
        <dbReference type="SAM" id="SignalP"/>
    </source>
</evidence>
<evidence type="ECO:0000256" key="1">
    <source>
        <dbReference type="SAM" id="MobiDB-lite"/>
    </source>
</evidence>
<evidence type="ECO:0000313" key="3">
    <source>
        <dbReference type="EMBL" id="MBE1486336.1"/>
    </source>
</evidence>
<keyword evidence="2" id="KW-0732">Signal</keyword>
<dbReference type="Proteomes" id="UP000649753">
    <property type="component" value="Unassembled WGS sequence"/>
</dbReference>
<proteinExistence type="predicted"/>
<evidence type="ECO:0008006" key="5">
    <source>
        <dbReference type="Google" id="ProtNLM"/>
    </source>
</evidence>
<accession>A0A927M466</accession>
<gene>
    <name evidence="3" type="ORF">H4W31_001974</name>
</gene>
<feature type="region of interest" description="Disordered" evidence="1">
    <location>
        <begin position="28"/>
        <end position="47"/>
    </location>
</feature>
<dbReference type="AlphaFoldDB" id="A0A927M466"/>
<dbReference type="RefSeq" id="WP_192766373.1">
    <property type="nucleotide sequence ID" value="NZ_JADBEB010000001.1"/>
</dbReference>
<protein>
    <recommendedName>
        <fullName evidence="5">DUF3558 domain-containing protein</fullName>
    </recommendedName>
</protein>
<dbReference type="PROSITE" id="PS51257">
    <property type="entry name" value="PROKAR_LIPOPROTEIN"/>
    <property type="match status" value="1"/>
</dbReference>
<feature type="signal peptide" evidence="2">
    <location>
        <begin position="1"/>
        <end position="20"/>
    </location>
</feature>
<keyword evidence="4" id="KW-1185">Reference proteome</keyword>